<dbReference type="InterPro" id="IPR021333">
    <property type="entry name" value="DUF2946"/>
</dbReference>
<dbReference type="Proteomes" id="UP001335100">
    <property type="component" value="Unassembled WGS sequence"/>
</dbReference>
<dbReference type="Pfam" id="PF11162">
    <property type="entry name" value="DUF2946"/>
    <property type="match status" value="1"/>
</dbReference>
<evidence type="ECO:0000313" key="4">
    <source>
        <dbReference type="Proteomes" id="UP001335100"/>
    </source>
</evidence>
<evidence type="ECO:0000256" key="1">
    <source>
        <dbReference type="SAM" id="MobiDB-lite"/>
    </source>
</evidence>
<proteinExistence type="predicted"/>
<keyword evidence="2" id="KW-1133">Transmembrane helix</keyword>
<keyword evidence="2" id="KW-0472">Membrane</keyword>
<sequence length="139" mass="15378">MRFARPARHRPPRPDSRSRRAGWLSLFAMLMIFIGPLVSQSMPMDHSGSMPMGMEMDMGGGHHGDSHHGGDASMHVMWEKCGYCSLFFHCPALPQQLSLLNSEAIPTSRQFIAHPRQGPPRRAFFPGARSRAPPSASIA</sequence>
<keyword evidence="4" id="KW-1185">Reference proteome</keyword>
<dbReference type="RefSeq" id="WP_330075740.1">
    <property type="nucleotide sequence ID" value="NZ_JAZDQJ010000020.1"/>
</dbReference>
<evidence type="ECO:0000256" key="2">
    <source>
        <dbReference type="SAM" id="Phobius"/>
    </source>
</evidence>
<evidence type="ECO:0000313" key="3">
    <source>
        <dbReference type="EMBL" id="MEE1934983.1"/>
    </source>
</evidence>
<accession>A0ABU7HU60</accession>
<feature type="transmembrane region" description="Helical" evidence="2">
    <location>
        <begin position="21"/>
        <end position="39"/>
    </location>
</feature>
<feature type="compositionally biased region" description="Low complexity" evidence="1">
    <location>
        <begin position="128"/>
        <end position="139"/>
    </location>
</feature>
<keyword evidence="2" id="KW-0812">Transmembrane</keyword>
<dbReference type="EMBL" id="JAZDQJ010000020">
    <property type="protein sequence ID" value="MEE1934983.1"/>
    <property type="molecule type" value="Genomic_DNA"/>
</dbReference>
<organism evidence="3 4">
    <name type="scientific">Pseudomonas ulcerans</name>
    <dbReference type="NCBI Taxonomy" id="3115852"/>
    <lineage>
        <taxon>Bacteria</taxon>
        <taxon>Pseudomonadati</taxon>
        <taxon>Pseudomonadota</taxon>
        <taxon>Gammaproteobacteria</taxon>
        <taxon>Pseudomonadales</taxon>
        <taxon>Pseudomonadaceae</taxon>
        <taxon>Pseudomonas</taxon>
    </lineage>
</organism>
<name>A0ABU7HU60_9PSED</name>
<protein>
    <submittedName>
        <fullName evidence="3">DUF2946 domain-containing protein</fullName>
    </submittedName>
</protein>
<feature type="region of interest" description="Disordered" evidence="1">
    <location>
        <begin position="111"/>
        <end position="139"/>
    </location>
</feature>
<reference evidence="3 4" key="1">
    <citation type="submission" date="2024-01" db="EMBL/GenBank/DDBJ databases">
        <title>Unpublished Manusciprt.</title>
        <authorList>
            <person name="Duman M."/>
            <person name="Valdes E.G."/>
            <person name="Ajmi N."/>
            <person name="Altun S."/>
            <person name="Saticioglu I.B."/>
        </authorList>
    </citation>
    <scope>NUCLEOTIDE SEQUENCE [LARGE SCALE GENOMIC DNA]</scope>
    <source>
        <strain evidence="3 4">148P</strain>
    </source>
</reference>
<gene>
    <name evidence="3" type="ORF">V0R50_17275</name>
</gene>
<comment type="caution">
    <text evidence="3">The sequence shown here is derived from an EMBL/GenBank/DDBJ whole genome shotgun (WGS) entry which is preliminary data.</text>
</comment>